<dbReference type="InterPro" id="IPR011010">
    <property type="entry name" value="DNA_brk_join_enz"/>
</dbReference>
<dbReference type="Pfam" id="PF00589">
    <property type="entry name" value="Phage_integrase"/>
    <property type="match status" value="1"/>
</dbReference>
<comment type="caution">
    <text evidence="3">The sequence shown here is derived from an EMBL/GenBank/DDBJ whole genome shotgun (WGS) entry which is preliminary data.</text>
</comment>
<name>D1PN97_9FIRM</name>
<organism evidence="3 4">
    <name type="scientific">Subdoligranulum variabile DSM 15176</name>
    <dbReference type="NCBI Taxonomy" id="411471"/>
    <lineage>
        <taxon>Bacteria</taxon>
        <taxon>Bacillati</taxon>
        <taxon>Bacillota</taxon>
        <taxon>Clostridia</taxon>
        <taxon>Eubacteriales</taxon>
        <taxon>Oscillospiraceae</taxon>
        <taxon>Subdoligranulum</taxon>
    </lineage>
</organism>
<accession>D1PN97</accession>
<protein>
    <submittedName>
        <fullName evidence="3">Site-specific recombinase, phage integrase family</fullName>
    </submittedName>
</protein>
<keyword evidence="1" id="KW-0233">DNA recombination</keyword>
<gene>
    <name evidence="3" type="ORF">SUBVAR_05816</name>
</gene>
<dbReference type="InterPro" id="IPR002104">
    <property type="entry name" value="Integrase_catalytic"/>
</dbReference>
<dbReference type="EMBL" id="ACBY02000023">
    <property type="protein sequence ID" value="EFB76032.1"/>
    <property type="molecule type" value="Genomic_DNA"/>
</dbReference>
<feature type="domain" description="Tyr recombinase" evidence="2">
    <location>
        <begin position="160"/>
        <end position="327"/>
    </location>
</feature>
<dbReference type="RefSeq" id="WP_007047192.1">
    <property type="nucleotide sequence ID" value="NZ_GG704769.1"/>
</dbReference>
<reference evidence="3" key="1">
    <citation type="submission" date="2009-12" db="EMBL/GenBank/DDBJ databases">
        <authorList>
            <person name="Weinstock G."/>
            <person name="Sodergren E."/>
            <person name="Clifton S."/>
            <person name="Fulton L."/>
            <person name="Fulton B."/>
            <person name="Courtney L."/>
            <person name="Fronick C."/>
            <person name="Harrison M."/>
            <person name="Strong C."/>
            <person name="Farmer C."/>
            <person name="Delahaunty K."/>
            <person name="Markovic C."/>
            <person name="Hall O."/>
            <person name="Minx P."/>
            <person name="Tomlinson C."/>
            <person name="Mitreva M."/>
            <person name="Nelson J."/>
            <person name="Hou S."/>
            <person name="Wollam A."/>
            <person name="Pepin K.H."/>
            <person name="Johnson M."/>
            <person name="Bhonagiri V."/>
            <person name="Nash W.E."/>
            <person name="Warren W."/>
            <person name="Chinwalla A."/>
            <person name="Mardis E.R."/>
            <person name="Wilson R.K."/>
        </authorList>
    </citation>
    <scope>NUCLEOTIDE SEQUENCE [LARGE SCALE GENOMIC DNA]</scope>
    <source>
        <strain evidence="3">DSM 15176</strain>
    </source>
</reference>
<dbReference type="SUPFAM" id="SSF56349">
    <property type="entry name" value="DNA breaking-rejoining enzymes"/>
    <property type="match status" value="1"/>
</dbReference>
<dbReference type="InterPro" id="IPR013762">
    <property type="entry name" value="Integrase-like_cat_sf"/>
</dbReference>
<dbReference type="GO" id="GO:0015074">
    <property type="term" value="P:DNA integration"/>
    <property type="evidence" value="ECO:0007669"/>
    <property type="project" value="InterPro"/>
</dbReference>
<evidence type="ECO:0000256" key="1">
    <source>
        <dbReference type="ARBA" id="ARBA00023172"/>
    </source>
</evidence>
<dbReference type="GO" id="GO:0003677">
    <property type="term" value="F:DNA binding"/>
    <property type="evidence" value="ECO:0007669"/>
    <property type="project" value="InterPro"/>
</dbReference>
<dbReference type="eggNOG" id="COG0582">
    <property type="taxonomic scope" value="Bacteria"/>
</dbReference>
<keyword evidence="4" id="KW-1185">Reference proteome</keyword>
<dbReference type="Proteomes" id="UP000003438">
    <property type="component" value="Unassembled WGS sequence"/>
</dbReference>
<dbReference type="HOGENOM" id="CLU_027562_1_1_9"/>
<evidence type="ECO:0000313" key="4">
    <source>
        <dbReference type="Proteomes" id="UP000003438"/>
    </source>
</evidence>
<evidence type="ECO:0000313" key="3">
    <source>
        <dbReference type="EMBL" id="EFB76032.1"/>
    </source>
</evidence>
<dbReference type="GO" id="GO:0006310">
    <property type="term" value="P:DNA recombination"/>
    <property type="evidence" value="ECO:0007669"/>
    <property type="project" value="UniProtKB-KW"/>
</dbReference>
<dbReference type="AlphaFoldDB" id="D1PN97"/>
<dbReference type="STRING" id="411471.SUBVAR_05816"/>
<proteinExistence type="predicted"/>
<evidence type="ECO:0000259" key="2">
    <source>
        <dbReference type="PROSITE" id="PS51898"/>
    </source>
</evidence>
<dbReference type="PROSITE" id="PS51898">
    <property type="entry name" value="TYR_RECOMBINASE"/>
    <property type="match status" value="1"/>
</dbReference>
<sequence length="338" mass="37863">MPNGSGTVIKRGRTYTIIYRKVQGGRMVMRSKGGFVTKAAARAYYPMLANPQDNPQTTTVAQLWIMLQKQRKWQDISQDKRGHYATAYKRLAPIHDREIGSLRFWELQDLVEDLPGAFYPKRDAKTVLQKIYDVAVINEFISPAKAQLISYLELPSKPLTAQDARTPAEMQAIWDDWTAGHDVAGYMLIMAYLGLRTGELMAIDPDAVDLDARCVVGGIKTEAGRNREIPIARAVLPVIRQLLPQAKSGLCAYGIEKLYSEYGKMIERTGIRQLRPYCQRHTCYTRLLEVKPEIPQAVINAIVGHSNGKLADTYGHISLDAKLAAVDAMQMLPTDVNN</sequence>
<dbReference type="Gene3D" id="1.10.443.10">
    <property type="entry name" value="Intergrase catalytic core"/>
    <property type="match status" value="1"/>
</dbReference>